<feature type="region of interest" description="Disordered" evidence="13">
    <location>
        <begin position="774"/>
        <end position="816"/>
    </location>
</feature>
<evidence type="ECO:0000256" key="4">
    <source>
        <dbReference type="ARBA" id="ARBA00012483"/>
    </source>
</evidence>
<dbReference type="GO" id="GO:0005730">
    <property type="term" value="C:nucleolus"/>
    <property type="evidence" value="ECO:0007669"/>
    <property type="project" value="Ensembl"/>
</dbReference>
<keyword evidence="6" id="KW-0808">Transferase</keyword>
<feature type="domain" description="RING-type" evidence="14">
    <location>
        <begin position="1919"/>
        <end position="1959"/>
    </location>
</feature>
<proteinExistence type="predicted"/>
<dbReference type="GO" id="GO:0070936">
    <property type="term" value="P:protein K48-linked ubiquitination"/>
    <property type="evidence" value="ECO:0007669"/>
    <property type="project" value="Ensembl"/>
</dbReference>
<feature type="region of interest" description="Disordered" evidence="13">
    <location>
        <begin position="1844"/>
        <end position="1904"/>
    </location>
</feature>
<sequence>MADPLCKSDLFAALALFTGDPTYFQLDHGAFGQTVPPNPKTGVDPCEVWCSQPVEKLREICNVIKIRIFWCGLFTRESTSFVDTFCLMFLDWDMKKVYEFNVMEDLADLIKKVVNVPHFINGVLRIGTGIENGLFHLGEALEWVRCVGDSSMLRDLEQMGDFGRSILAMFFSAWKRSITKVALEDCDLVAELRALTCESSRKKSEAMKQKGNAEFSQGALSSAIMSYTKAIEFWPTNHLLYGNRALCFILTRQYGKAVLDGKRAIVLKPDWPKGHYHYCKALALLGKAELALVANKRAQELCRGSPEGLRELIQQNEKFRKTFQDMQGTEHKQKARKPLLEKKDCTSSKSPAGASQEQEGAEKERKRSQDEPKHPQGAENPLETDKVTEPQRTEGKGSTLEQPPNQSQQNKRKPKTKTCDYEKMRDPVDLKRESKAMEDKGFCAVPQVDFSADGKSLGLEGDGALLARDKPFLLPLLRALNTPEFTVDFSSLPEEVKSLARDGCRALQEQQCHGAERAFSQLLSIFYASGFAYANNVNILNINYVIFLYGHATALLGMGHPEALAKAEVQFKKIIEQYPEESCFCLAHYGIGRVYLRQNRFVHALDQFLRSKLMIDFKIVPGVLTWPGTTQVIEETRIENLQMALRNYIEECKFPPEPDAVCRYQQCHGYSKIQIYFTDPDFKGFIRVICCQQCRVEFHISCWKKLKTASYSDKNDKDFLKEMCFTPDCKGLISKIVIFSSSRLVKCEFEQKIPKLKEPPRACIKQKCSSLRKIKKKQEKKQRRKRAREEARNSARKKAEEKQEGNEQCQFSQHRDSGQDLYAGDQILQHIRRNSEQIKASVPDPAQLLKELLAWGVIREEDFGSYCQISTPQEVLEQLLSSLIQEKSRVQSRGFLHVLSQLGEVDPKVHKWLQHLDHLGLTATKNFLLQYGQILQELDLSILAPRWNQKYGSKFGFVAADGEKQEICDYFLTPPLEKSRCFIWLLEENREHFPELHQALDEFFDKMDDPTIILKKQGNENLSNNEIKVKNKNRKKNLKDSKSILVLSSGVSTAPREDEKIFIEENNLYKDFPNENPFVIPEYLQEQLEEFEARYNIANSKDYQMNNNDNPDPISENLYDYFSQILEAHGPLEINNKLLIGEYENFPEETRKVVEDEGGLEPFLRKSLRFIMVDNLIGLRKHSVLFEGNPSRNGHKNENPPGEFQGNPSHSKLPLNPYAQEFKPLSYPVDVPLAAAPDLPDYHAQQYFPCSFPAPCTPGNPLENENIYSMENQAPFSGVLLKGFEPAGPAVFLPQSSWGYQYGILPLAQAGFIYADPAAPQGNLRSAVPAGKGSPEAFVPAEIQECKGPWGRLENLDKKDSAFPNGSDEAEGGKCVEKEKGKKNKAGMKSNPHTRMVAVQVNQEVANRETNTLPFHPFENQQGDILRVEKEHQVLQEQLREAEEKFKQSQSRSLEEIAALEELLKKSIEETEVSQNELDWFHQDSEAQMKKWQQEKKENRENLKALKGTAKKHSDTNERYLKAIDEKQKQYNASLNTFLETSNKFANEKGKLEELIKKSQDDSQECEKRAVKAEVSVLQTWKETEAWKLRGTIAKAEGNVRVLKALGSSSASAAPVLKSQIDSWEIFISNVKKQLEEVEAEYEEKIELVKKGARNCLRKVEIVDFPWPQGFVAMPGRPPVCDPAIVTYCSAPAHPSALPAFSSSDGKAAAQPGAKAAPPASEASSAPGKAHPKAPQGSHSTKISPSCPSGTSGSNSQHVQPNQTHQDPSALQLRPSGIPTNKKLPKKIENILAQLQSIFPNCSSSDLMASIREVQRRNGTNLSPDEILSRATELILNQQLEAAPPAGRALPCPGSAPPARAREAPVDGIGPASPRAAPAPKTSGSKNPSQPHLQPWGNAGATPKARWRKDSAACSEDPCAICHDELSRDCCELECGHHFHRECIRTWLKQHSSTCPICRGHALLPEDFPELPAWNKPS</sequence>
<dbReference type="Pfam" id="PF24812">
    <property type="entry name" value="WHD_TTC3"/>
    <property type="match status" value="1"/>
</dbReference>
<dbReference type="GO" id="GO:0061630">
    <property type="term" value="F:ubiquitin protein ligase activity"/>
    <property type="evidence" value="ECO:0007669"/>
    <property type="project" value="UniProtKB-EC"/>
</dbReference>
<comment type="pathway">
    <text evidence="3">Protein modification; protein ubiquitination.</text>
</comment>
<dbReference type="GO" id="GO:0005829">
    <property type="term" value="C:cytosol"/>
    <property type="evidence" value="ECO:0007669"/>
    <property type="project" value="Ensembl"/>
</dbReference>
<dbReference type="CDD" id="cd16481">
    <property type="entry name" value="RING-H2_TTC3"/>
    <property type="match status" value="1"/>
</dbReference>
<keyword evidence="5" id="KW-0963">Cytoplasm</keyword>
<dbReference type="Gene3D" id="3.30.40.10">
    <property type="entry name" value="Zinc/RING finger domain, C3HC4 (zinc finger)"/>
    <property type="match status" value="1"/>
</dbReference>
<organism evidence="15 17">
    <name type="scientific">Geospiza fortis</name>
    <name type="common">Medium ground-finch</name>
    <dbReference type="NCBI Taxonomy" id="48883"/>
    <lineage>
        <taxon>Eukaryota</taxon>
        <taxon>Metazoa</taxon>
        <taxon>Chordata</taxon>
        <taxon>Craniata</taxon>
        <taxon>Vertebrata</taxon>
        <taxon>Euteleostomi</taxon>
        <taxon>Archelosauria</taxon>
        <taxon>Archosauria</taxon>
        <taxon>Dinosauria</taxon>
        <taxon>Saurischia</taxon>
        <taxon>Theropoda</taxon>
        <taxon>Coelurosauria</taxon>
        <taxon>Aves</taxon>
        <taxon>Neognathae</taxon>
        <taxon>Neoaves</taxon>
        <taxon>Telluraves</taxon>
        <taxon>Australaves</taxon>
        <taxon>Passeriformes</taxon>
        <taxon>Thraupidae</taxon>
        <taxon>Geospiza</taxon>
    </lineage>
</organism>
<dbReference type="PROSITE" id="PS50089">
    <property type="entry name" value="ZF_RING_2"/>
    <property type="match status" value="1"/>
</dbReference>
<dbReference type="InterPro" id="IPR043866">
    <property type="entry name" value="TTC3/DZIP3_dom"/>
</dbReference>
<dbReference type="SMART" id="SM00028">
    <property type="entry name" value="TPR"/>
    <property type="match status" value="3"/>
</dbReference>
<feature type="compositionally biased region" description="Polar residues" evidence="13">
    <location>
        <begin position="1882"/>
        <end position="1892"/>
    </location>
</feature>
<dbReference type="InterPro" id="IPR001841">
    <property type="entry name" value="Znf_RING"/>
</dbReference>
<evidence type="ECO:0000256" key="7">
    <source>
        <dbReference type="ARBA" id="ARBA00022723"/>
    </source>
</evidence>
<evidence type="ECO:0000313" key="17">
    <source>
        <dbReference type="RefSeq" id="XP_030919923.1"/>
    </source>
</evidence>
<dbReference type="PROSITE" id="PS50005">
    <property type="entry name" value="TPR"/>
    <property type="match status" value="1"/>
</dbReference>
<dbReference type="GO" id="GO:0006511">
    <property type="term" value="P:ubiquitin-dependent protein catabolic process"/>
    <property type="evidence" value="ECO:0007669"/>
    <property type="project" value="Ensembl"/>
</dbReference>
<keyword evidence="9" id="KW-0862">Zinc</keyword>
<evidence type="ECO:0000256" key="8">
    <source>
        <dbReference type="ARBA" id="ARBA00022771"/>
    </source>
</evidence>
<dbReference type="InterPro" id="IPR056871">
    <property type="entry name" value="WH_TTC3"/>
</dbReference>
<dbReference type="PANTHER" id="PTHR17550:SF4">
    <property type="entry name" value="E3 UBIQUITIN-PROTEIN LIGASE TTC3"/>
    <property type="match status" value="1"/>
</dbReference>
<dbReference type="GO" id="GO:0005654">
    <property type="term" value="C:nucleoplasm"/>
    <property type="evidence" value="ECO:0007669"/>
    <property type="project" value="Ensembl"/>
</dbReference>
<feature type="compositionally biased region" description="Basic and acidic residues" evidence="13">
    <location>
        <begin position="360"/>
        <end position="376"/>
    </location>
</feature>
<evidence type="ECO:0000256" key="6">
    <source>
        <dbReference type="ARBA" id="ARBA00022679"/>
    </source>
</evidence>
<keyword evidence="12" id="KW-0175">Coiled coil</keyword>
<dbReference type="GeneID" id="102040293"/>
<comment type="catalytic activity">
    <reaction evidence="1">
        <text>S-ubiquitinyl-[E2 ubiquitin-conjugating enzyme]-L-cysteine + [acceptor protein]-L-lysine = [E2 ubiquitin-conjugating enzyme]-L-cysteine + N(6)-ubiquitinyl-[acceptor protein]-L-lysine.</text>
        <dbReference type="EC" id="2.3.2.27"/>
    </reaction>
</comment>
<dbReference type="OrthoDB" id="8062037at2759"/>
<feature type="compositionally biased region" description="Basic residues" evidence="13">
    <location>
        <begin position="774"/>
        <end position="786"/>
    </location>
</feature>
<dbReference type="Gene3D" id="1.10.533.10">
    <property type="entry name" value="Death Domain, Fas"/>
    <property type="match status" value="1"/>
</dbReference>
<evidence type="ECO:0000256" key="3">
    <source>
        <dbReference type="ARBA" id="ARBA00004906"/>
    </source>
</evidence>
<dbReference type="SUPFAM" id="SSF48452">
    <property type="entry name" value="TPR-like"/>
    <property type="match status" value="2"/>
</dbReference>
<dbReference type="InterPro" id="IPR019734">
    <property type="entry name" value="TPR_rpt"/>
</dbReference>
<feature type="compositionally biased region" description="Polar residues" evidence="13">
    <location>
        <begin position="347"/>
        <end position="358"/>
    </location>
</feature>
<feature type="region of interest" description="Disordered" evidence="13">
    <location>
        <begin position="1188"/>
        <end position="1211"/>
    </location>
</feature>
<keyword evidence="15" id="KW-1185">Reference proteome</keyword>
<feature type="region of interest" description="Disordered" evidence="13">
    <location>
        <begin position="1701"/>
        <end position="1782"/>
    </location>
</feature>
<evidence type="ECO:0000256" key="5">
    <source>
        <dbReference type="ARBA" id="ARBA00022490"/>
    </source>
</evidence>
<evidence type="ECO:0000259" key="14">
    <source>
        <dbReference type="PROSITE" id="PS50089"/>
    </source>
</evidence>
<keyword evidence="8 10" id="KW-0863">Zinc-finger</keyword>
<dbReference type="SMART" id="SM00184">
    <property type="entry name" value="RING"/>
    <property type="match status" value="1"/>
</dbReference>
<feature type="coiled-coil region" evidence="12">
    <location>
        <begin position="1418"/>
        <end position="1569"/>
    </location>
</feature>
<dbReference type="InterPro" id="IPR011029">
    <property type="entry name" value="DEATH-like_dom_sf"/>
</dbReference>
<evidence type="ECO:0000256" key="1">
    <source>
        <dbReference type="ARBA" id="ARBA00000900"/>
    </source>
</evidence>
<feature type="compositionally biased region" description="Low complexity" evidence="13">
    <location>
        <begin position="1706"/>
        <end position="1729"/>
    </location>
</feature>
<feature type="compositionally biased region" description="Polar residues" evidence="13">
    <location>
        <begin position="399"/>
        <end position="409"/>
    </location>
</feature>
<evidence type="ECO:0000313" key="16">
    <source>
        <dbReference type="RefSeq" id="XP_030919922.1"/>
    </source>
</evidence>
<name>A0A8N5EYB4_GEOFO</name>
<dbReference type="EC" id="2.3.2.27" evidence="4"/>
<accession>A0A8N5EYB4</accession>
<evidence type="ECO:0000256" key="11">
    <source>
        <dbReference type="PROSITE-ProRule" id="PRU00339"/>
    </source>
</evidence>
<gene>
    <name evidence="16 17" type="primary">TTC3</name>
</gene>
<dbReference type="InterPro" id="IPR056872">
    <property type="entry name" value="TTC3/DZIP3-like_helical"/>
</dbReference>
<evidence type="ECO:0000256" key="2">
    <source>
        <dbReference type="ARBA" id="ARBA00004496"/>
    </source>
</evidence>
<feature type="compositionally biased region" description="Polar residues" evidence="13">
    <location>
        <begin position="1737"/>
        <end position="1769"/>
    </location>
</feature>
<dbReference type="RefSeq" id="XP_030919922.1">
    <property type="nucleotide sequence ID" value="XM_031064062.1"/>
</dbReference>
<dbReference type="PANTHER" id="PTHR17550">
    <property type="entry name" value="E3 UBIQUITIN-PROTEIN LIGASE TTC3"/>
    <property type="match status" value="1"/>
</dbReference>
<dbReference type="Pfam" id="PF13639">
    <property type="entry name" value="zf-RING_2"/>
    <property type="match status" value="1"/>
</dbReference>
<dbReference type="Pfam" id="PF24525">
    <property type="entry name" value="TTC3"/>
    <property type="match status" value="1"/>
</dbReference>
<dbReference type="Proteomes" id="UP000504602">
    <property type="component" value="Unplaced"/>
</dbReference>
<dbReference type="SUPFAM" id="SSF57850">
    <property type="entry name" value="RING/U-box"/>
    <property type="match status" value="1"/>
</dbReference>
<feature type="compositionally biased region" description="Basic and acidic residues" evidence="13">
    <location>
        <begin position="787"/>
        <end position="805"/>
    </location>
</feature>
<dbReference type="GeneTree" id="ENSGT00940000154465"/>
<feature type="region of interest" description="Disordered" evidence="13">
    <location>
        <begin position="1354"/>
        <end position="1373"/>
    </location>
</feature>
<feature type="compositionally biased region" description="Basic and acidic residues" evidence="13">
    <location>
        <begin position="383"/>
        <end position="395"/>
    </location>
</feature>
<evidence type="ECO:0000256" key="10">
    <source>
        <dbReference type="PROSITE-ProRule" id="PRU00175"/>
    </source>
</evidence>
<keyword evidence="11" id="KW-0802">TPR repeat</keyword>
<dbReference type="InterPro" id="IPR011990">
    <property type="entry name" value="TPR-like_helical_dom_sf"/>
</dbReference>
<dbReference type="RefSeq" id="XP_030919923.1">
    <property type="nucleotide sequence ID" value="XM_031064063.1"/>
</dbReference>
<dbReference type="UniPathway" id="UPA00143"/>
<feature type="repeat" description="TPR" evidence="11">
    <location>
        <begin position="204"/>
        <end position="237"/>
    </location>
</feature>
<keyword evidence="7" id="KW-0479">Metal-binding</keyword>
<comment type="subcellular location">
    <subcellularLocation>
        <location evidence="2">Cytoplasm</location>
    </subcellularLocation>
</comment>
<evidence type="ECO:0000313" key="15">
    <source>
        <dbReference type="Proteomes" id="UP000504602"/>
    </source>
</evidence>
<dbReference type="InterPro" id="IPR013083">
    <property type="entry name" value="Znf_RING/FYVE/PHD"/>
</dbReference>
<dbReference type="Pfam" id="PF19179">
    <property type="entry name" value="TTC3_DZIP3_dom"/>
    <property type="match status" value="1"/>
</dbReference>
<dbReference type="Gene3D" id="1.25.40.10">
    <property type="entry name" value="Tetratricopeptide repeat domain"/>
    <property type="match status" value="2"/>
</dbReference>
<dbReference type="Pfam" id="PF24905">
    <property type="entry name" value="TTC3_9th"/>
    <property type="match status" value="1"/>
</dbReference>
<dbReference type="GO" id="GO:0008270">
    <property type="term" value="F:zinc ion binding"/>
    <property type="evidence" value="ECO:0007669"/>
    <property type="project" value="UniProtKB-KW"/>
</dbReference>
<evidence type="ECO:0000256" key="9">
    <source>
        <dbReference type="ARBA" id="ARBA00022833"/>
    </source>
</evidence>
<feature type="compositionally biased region" description="Basic and acidic residues" evidence="13">
    <location>
        <begin position="324"/>
        <end position="346"/>
    </location>
</feature>
<evidence type="ECO:0000256" key="12">
    <source>
        <dbReference type="SAM" id="Coils"/>
    </source>
</evidence>
<evidence type="ECO:0000256" key="13">
    <source>
        <dbReference type="SAM" id="MobiDB-lite"/>
    </source>
</evidence>
<protein>
    <recommendedName>
        <fullName evidence="4">RING-type E3 ubiquitin transferase</fullName>
        <ecNumber evidence="4">2.3.2.27</ecNumber>
    </recommendedName>
</protein>
<reference evidence="16 17" key="1">
    <citation type="submission" date="2025-04" db="UniProtKB">
        <authorList>
            <consortium name="RefSeq"/>
        </authorList>
    </citation>
    <scope>IDENTIFICATION</scope>
</reference>
<feature type="region of interest" description="Disordered" evidence="13">
    <location>
        <begin position="324"/>
        <end position="424"/>
    </location>
</feature>
<feature type="coiled-coil region" evidence="12">
    <location>
        <begin position="1621"/>
        <end position="1655"/>
    </location>
</feature>
<dbReference type="InterPro" id="IPR056870">
    <property type="entry name" value="TTC3/DZIP3/RBM44-like_helical"/>
</dbReference>
<dbReference type="CTD" id="7267"/>